<feature type="region of interest" description="Disordered" evidence="1">
    <location>
        <begin position="251"/>
        <end position="280"/>
    </location>
</feature>
<evidence type="ECO:0000256" key="1">
    <source>
        <dbReference type="SAM" id="MobiDB-lite"/>
    </source>
</evidence>
<keyword evidence="2" id="KW-1133">Transmembrane helix</keyword>
<accession>A0ABU8XZZ3</accession>
<feature type="chain" id="PRO_5046591859" description="PEP-CTERM protein-sorting domain-containing protein" evidence="3">
    <location>
        <begin position="30"/>
        <end position="280"/>
    </location>
</feature>
<keyword evidence="5" id="KW-1185">Reference proteome</keyword>
<protein>
    <recommendedName>
        <fullName evidence="6">PEP-CTERM protein-sorting domain-containing protein</fullName>
    </recommendedName>
</protein>
<dbReference type="EMBL" id="JBBLZC010000042">
    <property type="protein sequence ID" value="MEK0086043.1"/>
    <property type="molecule type" value="Genomic_DNA"/>
</dbReference>
<dbReference type="RefSeq" id="WP_418161887.1">
    <property type="nucleotide sequence ID" value="NZ_JBBLZC010000042.1"/>
</dbReference>
<name>A0ABU8XZZ3_9PROT</name>
<dbReference type="Proteomes" id="UP001375743">
    <property type="component" value="Unassembled WGS sequence"/>
</dbReference>
<evidence type="ECO:0000256" key="3">
    <source>
        <dbReference type="SAM" id="SignalP"/>
    </source>
</evidence>
<gene>
    <name evidence="4" type="ORF">U1T56_23040</name>
</gene>
<comment type="caution">
    <text evidence="4">The sequence shown here is derived from an EMBL/GenBank/DDBJ whole genome shotgun (WGS) entry which is preliminary data.</text>
</comment>
<feature type="transmembrane region" description="Helical" evidence="2">
    <location>
        <begin position="225"/>
        <end position="244"/>
    </location>
</feature>
<evidence type="ECO:0000313" key="4">
    <source>
        <dbReference type="EMBL" id="MEK0086043.1"/>
    </source>
</evidence>
<feature type="signal peptide" evidence="3">
    <location>
        <begin position="1"/>
        <end position="29"/>
    </location>
</feature>
<evidence type="ECO:0008006" key="6">
    <source>
        <dbReference type="Google" id="ProtNLM"/>
    </source>
</evidence>
<keyword evidence="2" id="KW-0812">Transmembrane</keyword>
<evidence type="ECO:0000256" key="2">
    <source>
        <dbReference type="SAM" id="Phobius"/>
    </source>
</evidence>
<keyword evidence="3" id="KW-0732">Signal</keyword>
<evidence type="ECO:0000313" key="5">
    <source>
        <dbReference type="Proteomes" id="UP001375743"/>
    </source>
</evidence>
<organism evidence="4 5">
    <name type="scientific">Benzoatithermus flavus</name>
    <dbReference type="NCBI Taxonomy" id="3108223"/>
    <lineage>
        <taxon>Bacteria</taxon>
        <taxon>Pseudomonadati</taxon>
        <taxon>Pseudomonadota</taxon>
        <taxon>Alphaproteobacteria</taxon>
        <taxon>Geminicoccales</taxon>
        <taxon>Geminicoccaceae</taxon>
        <taxon>Benzoatithermus</taxon>
    </lineage>
</organism>
<proteinExistence type="predicted"/>
<keyword evidence="2" id="KW-0472">Membrane</keyword>
<sequence length="280" mass="29649">MIRPDRRLVAALRAALTVLVLAAAAPVRAAAIDWTRLPGGVADDRAIGPEDLIGQGVVLRWRNRGDRPFGDAALERAGPDQVSAFLNRHAATYDTANGGTLPPYFLRAGDDFRATGQGAALVLELARPTAFASGRIWDIDGRRGHTEQWRITAFDTAGTTLASVMSPLGDSQVGDGLPWTWVLGEAGEGTAAHIARIEITFVGSKRQGVGVGFDGFETGLAVTPLPATGFLLAPALAGLSLLAARARRREPRPADRIGSWLPSRRRDGRPASSPDPVDLP</sequence>
<reference evidence="4 5" key="1">
    <citation type="submission" date="2024-01" db="EMBL/GenBank/DDBJ databases">
        <title>Multi-omics insights into the function and evolution of sodium benzoate biodegradation pathways in Benzoatithermus flavus gen. nov., sp. nov. from hot spring.</title>
        <authorList>
            <person name="Hu C.-J."/>
            <person name="Li W.-J."/>
        </authorList>
    </citation>
    <scope>NUCLEOTIDE SEQUENCE [LARGE SCALE GENOMIC DNA]</scope>
    <source>
        <strain evidence="4 5">SYSU G07066</strain>
    </source>
</reference>